<keyword evidence="3" id="KW-1185">Reference proteome</keyword>
<feature type="region of interest" description="Disordered" evidence="1">
    <location>
        <begin position="362"/>
        <end position="384"/>
    </location>
</feature>
<name>A0AAD6WN01_9AGAR</name>
<evidence type="ECO:0000313" key="3">
    <source>
        <dbReference type="Proteomes" id="UP001218188"/>
    </source>
</evidence>
<sequence length="638" mass="71632">MRALSALPLDDDIVDRILTFCPSFKSLQCMILVSKTFHRIFQTRPKSILRAVAYNHYYNIVGPAFPQALRAARYPYWNPDRTQRQHEKDDPEEMATAYAEDPGPSGFYITAEDTEESRWLVKNAGMVQTLENAYSLTQKDHTSKTSVLSPQESFRFQRAVYRICLYTHIFSGDRYSLEEIEDMSTATINHIWRQRTAVLAQYPTEELFQIHAVIQFFRGIFEGICEFDSERNLIDLFLSTGPGGVERAWEFRSLEAVDDWLGFSMNEGEVTPLYEGYISRPLQVIWVQRGAPEPRSGVGAATRSILDTIVGENDTCFQCAASGGLKLLTQANWSRLSIVPPALLKNRLKENKTETRLFRAAVEQLRPKDEEDDSNELGHGGDTPASELMRMLRWAAGANTNLLGGGDSDDEHSDVESDGEDSDRDLGGTFVFGSVPSGIDDDFTKATYKEKQATEAFIAAVFERVANRKPDAAASAGAGGWDDWTSDKSYCRPCLMKFLEEHVWQWWLDERVGGRHPKTAGALLPFSFVCCTKFLSESSTPSLSFLIGLPVVFTSLFTVTLGIFDHDLTSAVGMVTIARRWCTRKNMRRIRIISASPSRVIPDGVKNAVQGTENRQAKHKRSRLGELENAYSIGCSPH</sequence>
<feature type="region of interest" description="Disordered" evidence="1">
    <location>
        <begin position="402"/>
        <end position="427"/>
    </location>
</feature>
<comment type="caution">
    <text evidence="2">The sequence shown here is derived from an EMBL/GenBank/DDBJ whole genome shotgun (WGS) entry which is preliminary data.</text>
</comment>
<reference evidence="2" key="1">
    <citation type="submission" date="2023-03" db="EMBL/GenBank/DDBJ databases">
        <title>Massive genome expansion in bonnet fungi (Mycena s.s.) driven by repeated elements and novel gene families across ecological guilds.</title>
        <authorList>
            <consortium name="Lawrence Berkeley National Laboratory"/>
            <person name="Harder C.B."/>
            <person name="Miyauchi S."/>
            <person name="Viragh M."/>
            <person name="Kuo A."/>
            <person name="Thoen E."/>
            <person name="Andreopoulos B."/>
            <person name="Lu D."/>
            <person name="Skrede I."/>
            <person name="Drula E."/>
            <person name="Henrissat B."/>
            <person name="Morin E."/>
            <person name="Kohler A."/>
            <person name="Barry K."/>
            <person name="LaButti K."/>
            <person name="Morin E."/>
            <person name="Salamov A."/>
            <person name="Lipzen A."/>
            <person name="Mereny Z."/>
            <person name="Hegedus B."/>
            <person name="Baldrian P."/>
            <person name="Stursova M."/>
            <person name="Weitz H."/>
            <person name="Taylor A."/>
            <person name="Grigoriev I.V."/>
            <person name="Nagy L.G."/>
            <person name="Martin F."/>
            <person name="Kauserud H."/>
        </authorList>
    </citation>
    <scope>NUCLEOTIDE SEQUENCE</scope>
    <source>
        <strain evidence="2">CBHHK200</strain>
    </source>
</reference>
<dbReference type="AlphaFoldDB" id="A0AAD6WN01"/>
<organism evidence="2 3">
    <name type="scientific">Mycena alexandri</name>
    <dbReference type="NCBI Taxonomy" id="1745969"/>
    <lineage>
        <taxon>Eukaryota</taxon>
        <taxon>Fungi</taxon>
        <taxon>Dikarya</taxon>
        <taxon>Basidiomycota</taxon>
        <taxon>Agaricomycotina</taxon>
        <taxon>Agaricomycetes</taxon>
        <taxon>Agaricomycetidae</taxon>
        <taxon>Agaricales</taxon>
        <taxon>Marasmiineae</taxon>
        <taxon>Mycenaceae</taxon>
        <taxon>Mycena</taxon>
    </lineage>
</organism>
<feature type="compositionally biased region" description="Acidic residues" evidence="1">
    <location>
        <begin position="407"/>
        <end position="423"/>
    </location>
</feature>
<proteinExistence type="predicted"/>
<accession>A0AAD6WN01</accession>
<evidence type="ECO:0000256" key="1">
    <source>
        <dbReference type="SAM" id="MobiDB-lite"/>
    </source>
</evidence>
<protein>
    <recommendedName>
        <fullName evidence="4">F-box domain-containing protein</fullName>
    </recommendedName>
</protein>
<dbReference type="CDD" id="cd09917">
    <property type="entry name" value="F-box_SF"/>
    <property type="match status" value="1"/>
</dbReference>
<gene>
    <name evidence="2" type="ORF">C8F04DRAFT_1150534</name>
</gene>
<evidence type="ECO:0008006" key="4">
    <source>
        <dbReference type="Google" id="ProtNLM"/>
    </source>
</evidence>
<dbReference type="EMBL" id="JARJCM010000327">
    <property type="protein sequence ID" value="KAJ7018682.1"/>
    <property type="molecule type" value="Genomic_DNA"/>
</dbReference>
<evidence type="ECO:0000313" key="2">
    <source>
        <dbReference type="EMBL" id="KAJ7018682.1"/>
    </source>
</evidence>
<dbReference type="Proteomes" id="UP001218188">
    <property type="component" value="Unassembled WGS sequence"/>
</dbReference>